<gene>
    <name evidence="1" type="ORF">G7Z17_g1918</name>
</gene>
<evidence type="ECO:0008006" key="3">
    <source>
        <dbReference type="Google" id="ProtNLM"/>
    </source>
</evidence>
<dbReference type="Proteomes" id="UP000722485">
    <property type="component" value="Unassembled WGS sequence"/>
</dbReference>
<reference evidence="1" key="1">
    <citation type="submission" date="2020-03" db="EMBL/GenBank/DDBJ databases">
        <title>Draft Genome Sequence of Cylindrodendrum hubeiense.</title>
        <authorList>
            <person name="Buettner E."/>
            <person name="Kellner H."/>
        </authorList>
    </citation>
    <scope>NUCLEOTIDE SEQUENCE</scope>
    <source>
        <strain evidence="1">IHI 201604</strain>
    </source>
</reference>
<accession>A0A9P5HKU4</accession>
<keyword evidence="2" id="KW-1185">Reference proteome</keyword>
<protein>
    <recommendedName>
        <fullName evidence="3">F-box domain-containing protein</fullName>
    </recommendedName>
</protein>
<organism evidence="1 2">
    <name type="scientific">Cylindrodendrum hubeiense</name>
    <dbReference type="NCBI Taxonomy" id="595255"/>
    <lineage>
        <taxon>Eukaryota</taxon>
        <taxon>Fungi</taxon>
        <taxon>Dikarya</taxon>
        <taxon>Ascomycota</taxon>
        <taxon>Pezizomycotina</taxon>
        <taxon>Sordariomycetes</taxon>
        <taxon>Hypocreomycetidae</taxon>
        <taxon>Hypocreales</taxon>
        <taxon>Nectriaceae</taxon>
        <taxon>Cylindrodendrum</taxon>
    </lineage>
</organism>
<proteinExistence type="predicted"/>
<dbReference type="PANTHER" id="PTHR42057">
    <property type="entry name" value="F-BOX DOMAIN PROTEIN (AFU_ORTHOLOGUE AFUA_4G00200)"/>
    <property type="match status" value="1"/>
</dbReference>
<dbReference type="EMBL" id="JAANBB010000017">
    <property type="protein sequence ID" value="KAF7555831.1"/>
    <property type="molecule type" value="Genomic_DNA"/>
</dbReference>
<comment type="caution">
    <text evidence="1">The sequence shown here is derived from an EMBL/GenBank/DDBJ whole genome shotgun (WGS) entry which is preliminary data.</text>
</comment>
<dbReference type="AlphaFoldDB" id="A0A9P5HKU4"/>
<dbReference type="OrthoDB" id="3140657at2759"/>
<sequence length="514" mass="58964">MVLGSLESLPPEIISKVFSFADTPTLAKARHLSHYLEPFAAEWLFQEIDLRTNGTDLECQRFINIAQSTKLNRHVRSVVCTADVTESLPFYPNVDGNNEDNFRTMDKVSLEIVVGAVHILPFLAHFRNLTTLELFFFEHPMLRFDEPDPGISVDVIDFRSGVIETILESLAGTWSPERQTKIDKTLELITEGKYRASRRVAPETGLIRLKSLSIWDFNTRLHPRVAKSKAYEAVVGSGNIVDFSLINTTTTTRNIRAGPFYFKKELEFFEQMPRVWFIAPMAENLQTLQLDFPDDWGWHPKVNLETITPALPSLRELTLSSFVFSHERQAQWIASLGKQNVSGGLEVLMLFGCKILYRAQYLGQLDYRESGAGYPTLENMSRLIDEGETDFGLFFHLRWYAVLDRLRESMPALTSFQLNDFSDEDDATTRRNRKRGRGFLDYADFHHMCWPLYDFTPNKRVPLAGGQDPDYHTERDPERPDVGRCQAKDEEAAELLFSAVRSRKLSLEEGRNKT</sequence>
<dbReference type="PANTHER" id="PTHR42057:SF2">
    <property type="entry name" value="F-BOX DOMAIN PROTEIN (AFU_ORTHOLOGUE AFUA_4G00200)-RELATED"/>
    <property type="match status" value="1"/>
</dbReference>
<evidence type="ECO:0000313" key="2">
    <source>
        <dbReference type="Proteomes" id="UP000722485"/>
    </source>
</evidence>
<name>A0A9P5HKU4_9HYPO</name>
<evidence type="ECO:0000313" key="1">
    <source>
        <dbReference type="EMBL" id="KAF7555831.1"/>
    </source>
</evidence>